<organism evidence="1">
    <name type="scientific">Kribbella sp. HUAS MG21</name>
    <dbReference type="NCBI Taxonomy" id="3160966"/>
    <lineage>
        <taxon>Bacteria</taxon>
        <taxon>Bacillati</taxon>
        <taxon>Actinomycetota</taxon>
        <taxon>Actinomycetes</taxon>
        <taxon>Propionibacteriales</taxon>
        <taxon>Kribbellaceae</taxon>
        <taxon>Kribbella</taxon>
    </lineage>
</organism>
<reference evidence="1" key="1">
    <citation type="submission" date="2024-06" db="EMBL/GenBank/DDBJ databases">
        <title>Kribbella sp. strain HUAS MG21 genome sequences.</title>
        <authorList>
            <person name="Mo P."/>
        </authorList>
    </citation>
    <scope>NUCLEOTIDE SEQUENCE</scope>
    <source>
        <strain evidence="1">HUAS MG21</strain>
    </source>
</reference>
<dbReference type="RefSeq" id="WP_350275697.1">
    <property type="nucleotide sequence ID" value="NZ_CP158165.1"/>
</dbReference>
<sequence length="91" mass="9678">MTHLNPLDVVTTQTGLRQLAEQLSLEYAGAVAPGRVLRLVLTTGHRLRRQGLGHDDLLRVTKSAVRADLITLIGASLSAGGPRDGERLATA</sequence>
<dbReference type="EMBL" id="CP158165">
    <property type="protein sequence ID" value="XBV22858.1"/>
    <property type="molecule type" value="Genomic_DNA"/>
</dbReference>
<dbReference type="AlphaFoldDB" id="A0AAU7T869"/>
<accession>A0AAU7T869</accession>
<gene>
    <name evidence="1" type="ORF">ABN611_30365</name>
</gene>
<proteinExistence type="predicted"/>
<evidence type="ECO:0000313" key="1">
    <source>
        <dbReference type="EMBL" id="XBV22858.1"/>
    </source>
</evidence>
<name>A0AAU7T869_9ACTN</name>
<protein>
    <submittedName>
        <fullName evidence="1">Uncharacterized protein</fullName>
    </submittedName>
</protein>